<dbReference type="InterPro" id="IPR036899">
    <property type="entry name" value="Ribosomal_uL13_sf"/>
</dbReference>
<dbReference type="InterPro" id="IPR005822">
    <property type="entry name" value="Ribosomal_uL13"/>
</dbReference>
<dbReference type="InterPro" id="IPR005823">
    <property type="entry name" value="Ribosomal_uL13_bac-type"/>
</dbReference>
<evidence type="ECO:0000256" key="2">
    <source>
        <dbReference type="ARBA" id="ARBA00022980"/>
    </source>
</evidence>
<evidence type="ECO:0000313" key="4">
    <source>
        <dbReference type="EMBL" id="SUZ99685.1"/>
    </source>
</evidence>
<sequence>MNTKFARKEDFYNGTHPRAWWIVDAEGWTLGRLATRIAHVLRGKHKAVFSPHVDTGDFVIVVNAEKIHVSGKKDEDKIYYRHTGYPGGIKSTKYYELQEKHPERIVEGAVKGMMPKNALNRRSLLRLKVYTGSEHPHESQQPQPLNI</sequence>
<dbReference type="GO" id="GO:0022625">
    <property type="term" value="C:cytosolic large ribosomal subunit"/>
    <property type="evidence" value="ECO:0007669"/>
    <property type="project" value="TreeGrafter"/>
</dbReference>
<name>A0A381S6H1_9ZZZZ</name>
<keyword evidence="3" id="KW-0687">Ribonucleoprotein</keyword>
<dbReference type="Gene3D" id="3.90.1180.10">
    <property type="entry name" value="Ribosomal protein L13"/>
    <property type="match status" value="1"/>
</dbReference>
<organism evidence="4">
    <name type="scientific">marine metagenome</name>
    <dbReference type="NCBI Taxonomy" id="408172"/>
    <lineage>
        <taxon>unclassified sequences</taxon>
        <taxon>metagenomes</taxon>
        <taxon>ecological metagenomes</taxon>
    </lineage>
</organism>
<dbReference type="CDD" id="cd00392">
    <property type="entry name" value="Ribosomal_L13"/>
    <property type="match status" value="1"/>
</dbReference>
<accession>A0A381S6H1</accession>
<dbReference type="AlphaFoldDB" id="A0A381S6H1"/>
<dbReference type="PANTHER" id="PTHR11545">
    <property type="entry name" value="RIBOSOMAL PROTEIN L13"/>
    <property type="match status" value="1"/>
</dbReference>
<dbReference type="PANTHER" id="PTHR11545:SF2">
    <property type="entry name" value="LARGE RIBOSOMAL SUBUNIT PROTEIN UL13M"/>
    <property type="match status" value="1"/>
</dbReference>
<dbReference type="GO" id="GO:0017148">
    <property type="term" value="P:negative regulation of translation"/>
    <property type="evidence" value="ECO:0007669"/>
    <property type="project" value="TreeGrafter"/>
</dbReference>
<dbReference type="GO" id="GO:0003729">
    <property type="term" value="F:mRNA binding"/>
    <property type="evidence" value="ECO:0007669"/>
    <property type="project" value="TreeGrafter"/>
</dbReference>
<protein>
    <recommendedName>
        <fullName evidence="5">50S ribosomal protein L13</fullName>
    </recommendedName>
</protein>
<reference evidence="4" key="1">
    <citation type="submission" date="2018-05" db="EMBL/GenBank/DDBJ databases">
        <authorList>
            <person name="Lanie J.A."/>
            <person name="Ng W.-L."/>
            <person name="Kazmierczak K.M."/>
            <person name="Andrzejewski T.M."/>
            <person name="Davidsen T.M."/>
            <person name="Wayne K.J."/>
            <person name="Tettelin H."/>
            <person name="Glass J.I."/>
            <person name="Rusch D."/>
            <person name="Podicherti R."/>
            <person name="Tsui H.-C.T."/>
            <person name="Winkler M.E."/>
        </authorList>
    </citation>
    <scope>NUCLEOTIDE SEQUENCE</scope>
</reference>
<dbReference type="GO" id="GO:0003735">
    <property type="term" value="F:structural constituent of ribosome"/>
    <property type="evidence" value="ECO:0007669"/>
    <property type="project" value="InterPro"/>
</dbReference>
<dbReference type="Pfam" id="PF00572">
    <property type="entry name" value="Ribosomal_L13"/>
    <property type="match status" value="1"/>
</dbReference>
<gene>
    <name evidence="4" type="ORF">METZ01_LOCUS52539</name>
</gene>
<dbReference type="NCBIfam" id="TIGR01066">
    <property type="entry name" value="rplM_bact"/>
    <property type="match status" value="1"/>
</dbReference>
<dbReference type="HAMAP" id="MF_01366">
    <property type="entry name" value="Ribosomal_uL13"/>
    <property type="match status" value="1"/>
</dbReference>
<dbReference type="GO" id="GO:0006412">
    <property type="term" value="P:translation"/>
    <property type="evidence" value="ECO:0007669"/>
    <property type="project" value="InterPro"/>
</dbReference>
<dbReference type="PIRSF" id="PIRSF002181">
    <property type="entry name" value="Ribosomal_L13"/>
    <property type="match status" value="1"/>
</dbReference>
<evidence type="ECO:0008006" key="5">
    <source>
        <dbReference type="Google" id="ProtNLM"/>
    </source>
</evidence>
<dbReference type="EMBL" id="UINC01002727">
    <property type="protein sequence ID" value="SUZ99685.1"/>
    <property type="molecule type" value="Genomic_DNA"/>
</dbReference>
<comment type="similarity">
    <text evidence="1">Belongs to the universal ribosomal protein uL13 family.</text>
</comment>
<dbReference type="SUPFAM" id="SSF52161">
    <property type="entry name" value="Ribosomal protein L13"/>
    <property type="match status" value="1"/>
</dbReference>
<keyword evidence="2" id="KW-0689">Ribosomal protein</keyword>
<evidence type="ECO:0000256" key="3">
    <source>
        <dbReference type="ARBA" id="ARBA00023274"/>
    </source>
</evidence>
<dbReference type="FunFam" id="3.90.1180.10:FF:000001">
    <property type="entry name" value="50S ribosomal protein L13"/>
    <property type="match status" value="1"/>
</dbReference>
<evidence type="ECO:0000256" key="1">
    <source>
        <dbReference type="ARBA" id="ARBA00006227"/>
    </source>
</evidence>
<proteinExistence type="inferred from homology"/>